<dbReference type="SMART" id="SM00345">
    <property type="entry name" value="HTH_GNTR"/>
    <property type="match status" value="1"/>
</dbReference>
<dbReference type="InterPro" id="IPR008920">
    <property type="entry name" value="TF_FadR/GntR_C"/>
</dbReference>
<evidence type="ECO:0000256" key="4">
    <source>
        <dbReference type="SAM" id="MobiDB-lite"/>
    </source>
</evidence>
<dbReference type="InterPro" id="IPR036388">
    <property type="entry name" value="WH-like_DNA-bd_sf"/>
</dbReference>
<keyword evidence="3" id="KW-0804">Transcription</keyword>
<dbReference type="SMART" id="SM00895">
    <property type="entry name" value="FCD"/>
    <property type="match status" value="1"/>
</dbReference>
<dbReference type="Pfam" id="PF07729">
    <property type="entry name" value="FCD"/>
    <property type="match status" value="1"/>
</dbReference>
<feature type="domain" description="HTH gntR-type" evidence="5">
    <location>
        <begin position="18"/>
        <end position="85"/>
    </location>
</feature>
<dbReference type="GO" id="GO:0003677">
    <property type="term" value="F:DNA binding"/>
    <property type="evidence" value="ECO:0007669"/>
    <property type="project" value="UniProtKB-KW"/>
</dbReference>
<dbReference type="Pfam" id="PF00392">
    <property type="entry name" value="GntR"/>
    <property type="match status" value="1"/>
</dbReference>
<organism evidence="6 7">
    <name type="scientific">Rhizorhabdus wittichii (strain DSM 6014 / CCUG 31198 / JCM 15750 / NBRC 105917 / EY 4224 / RW1)</name>
    <name type="common">Sphingomonas wittichii</name>
    <dbReference type="NCBI Taxonomy" id="392499"/>
    <lineage>
        <taxon>Bacteria</taxon>
        <taxon>Pseudomonadati</taxon>
        <taxon>Pseudomonadota</taxon>
        <taxon>Alphaproteobacteria</taxon>
        <taxon>Sphingomonadales</taxon>
        <taxon>Sphingomonadaceae</taxon>
        <taxon>Rhizorhabdus</taxon>
    </lineage>
</organism>
<dbReference type="Proteomes" id="UP000001989">
    <property type="component" value="Plasmid pSWIT02"/>
</dbReference>
<keyword evidence="6" id="KW-0614">Plasmid</keyword>
<keyword evidence="1" id="KW-0805">Transcription regulation</keyword>
<evidence type="ECO:0000259" key="5">
    <source>
        <dbReference type="PROSITE" id="PS50949"/>
    </source>
</evidence>
<dbReference type="Gene3D" id="1.10.10.10">
    <property type="entry name" value="Winged helix-like DNA-binding domain superfamily/Winged helix DNA-binding domain"/>
    <property type="match status" value="1"/>
</dbReference>
<dbReference type="KEGG" id="swi:Swit_4901"/>
<evidence type="ECO:0000313" key="6">
    <source>
        <dbReference type="EMBL" id="ABQ71523.1"/>
    </source>
</evidence>
<reference evidence="6 7" key="1">
    <citation type="journal article" date="2010" name="J. Bacteriol.">
        <title>Genome sequence of the dioxin-mineralizing bacterium Sphingomonas wittichii RW1.</title>
        <authorList>
            <person name="Miller T.R."/>
            <person name="Delcher A.L."/>
            <person name="Salzberg S.L."/>
            <person name="Saunders E."/>
            <person name="Detter J.C."/>
            <person name="Halden R.U."/>
        </authorList>
    </citation>
    <scope>NUCLEOTIDE SEQUENCE [LARGE SCALE GENOMIC DNA]</scope>
    <source>
        <strain evidence="7">DSM 6014 / CCUG 31198 / JCM 15750 / NBRC 105917 / EY 4224 / RW1</strain>
    </source>
</reference>
<protein>
    <submittedName>
        <fullName evidence="6">Transcriptional regulator, GntR family</fullName>
    </submittedName>
</protein>
<feature type="compositionally biased region" description="Polar residues" evidence="4">
    <location>
        <begin position="246"/>
        <end position="267"/>
    </location>
</feature>
<dbReference type="InterPro" id="IPR011711">
    <property type="entry name" value="GntR_C"/>
</dbReference>
<dbReference type="AlphaFoldDB" id="A0A9J9LGR3"/>
<evidence type="ECO:0000256" key="2">
    <source>
        <dbReference type="ARBA" id="ARBA00023125"/>
    </source>
</evidence>
<feature type="region of interest" description="Disordered" evidence="4">
    <location>
        <begin position="244"/>
        <end position="267"/>
    </location>
</feature>
<dbReference type="EMBL" id="CP000701">
    <property type="protein sequence ID" value="ABQ71523.1"/>
    <property type="molecule type" value="Genomic_DNA"/>
</dbReference>
<accession>A0A9J9LGR3</accession>
<dbReference type="Gene3D" id="1.20.120.530">
    <property type="entry name" value="GntR ligand-binding domain-like"/>
    <property type="match status" value="1"/>
</dbReference>
<evidence type="ECO:0000256" key="3">
    <source>
        <dbReference type="ARBA" id="ARBA00023163"/>
    </source>
</evidence>
<proteinExistence type="predicted"/>
<dbReference type="SUPFAM" id="SSF48008">
    <property type="entry name" value="GntR ligand-binding domain-like"/>
    <property type="match status" value="1"/>
</dbReference>
<dbReference type="PROSITE" id="PS50949">
    <property type="entry name" value="HTH_GNTR"/>
    <property type="match status" value="1"/>
</dbReference>
<keyword evidence="2" id="KW-0238">DNA-binding</keyword>
<dbReference type="PANTHER" id="PTHR43537:SF24">
    <property type="entry name" value="GLUCONATE OPERON TRANSCRIPTIONAL REPRESSOR"/>
    <property type="match status" value="1"/>
</dbReference>
<name>A0A9J9LGR3_RHIWR</name>
<geneLocation type="plasmid" evidence="6 7">
    <name>pSWIT02</name>
</geneLocation>
<keyword evidence="7" id="KW-1185">Reference proteome</keyword>
<dbReference type="SUPFAM" id="SSF46785">
    <property type="entry name" value="Winged helix' DNA-binding domain"/>
    <property type="match status" value="1"/>
</dbReference>
<dbReference type="PANTHER" id="PTHR43537">
    <property type="entry name" value="TRANSCRIPTIONAL REGULATOR, GNTR FAMILY"/>
    <property type="match status" value="1"/>
</dbReference>
<dbReference type="GO" id="GO:0003700">
    <property type="term" value="F:DNA-binding transcription factor activity"/>
    <property type="evidence" value="ECO:0007669"/>
    <property type="project" value="InterPro"/>
</dbReference>
<sequence>MSGRQASGKLDNDAAAKRSVASIAYDVISSRIASGEYSANERLNEAQLVKELRVSRGAVREAMNRLASDGLIEIELNKGASIRAITRGDLSDFLQVRAVFESFAAHRAAERVNEPGVREAVLALLDQCSMLEAHPSPEGMVEHDTSFHSTVMDLSGSFVMSTEWRKLRRSRYRKRFLKLLSTNEILMSISQHREILFAILDGDSDLAGSFATKHVRLTNSRIQRMSNDQFEAIYNSTGPQFIPSERPTSATALNSKDQSRPSLVNVA</sequence>
<evidence type="ECO:0000256" key="1">
    <source>
        <dbReference type="ARBA" id="ARBA00023015"/>
    </source>
</evidence>
<dbReference type="InterPro" id="IPR000524">
    <property type="entry name" value="Tscrpt_reg_HTH_GntR"/>
</dbReference>
<evidence type="ECO:0000313" key="7">
    <source>
        <dbReference type="Proteomes" id="UP000001989"/>
    </source>
</evidence>
<gene>
    <name evidence="6" type="ordered locus">Swit_4901</name>
</gene>
<dbReference type="InterPro" id="IPR036390">
    <property type="entry name" value="WH_DNA-bd_sf"/>
</dbReference>
<dbReference type="CDD" id="cd07377">
    <property type="entry name" value="WHTH_GntR"/>
    <property type="match status" value="1"/>
</dbReference>